<organism evidence="2 3">
    <name type="scientific">Rhizodiscina lignyota</name>
    <dbReference type="NCBI Taxonomy" id="1504668"/>
    <lineage>
        <taxon>Eukaryota</taxon>
        <taxon>Fungi</taxon>
        <taxon>Dikarya</taxon>
        <taxon>Ascomycota</taxon>
        <taxon>Pezizomycotina</taxon>
        <taxon>Dothideomycetes</taxon>
        <taxon>Pleosporomycetidae</taxon>
        <taxon>Aulographales</taxon>
        <taxon>Rhizodiscinaceae</taxon>
        <taxon>Rhizodiscina</taxon>
    </lineage>
</organism>
<name>A0A9P4ICE5_9PEZI</name>
<gene>
    <name evidence="2" type="ORF">NA57DRAFT_77686</name>
</gene>
<dbReference type="Proteomes" id="UP000799772">
    <property type="component" value="Unassembled WGS sequence"/>
</dbReference>
<dbReference type="AlphaFoldDB" id="A0A9P4ICE5"/>
<reference evidence="2" key="1">
    <citation type="journal article" date="2020" name="Stud. Mycol.">
        <title>101 Dothideomycetes genomes: a test case for predicting lifestyles and emergence of pathogens.</title>
        <authorList>
            <person name="Haridas S."/>
            <person name="Albert R."/>
            <person name="Binder M."/>
            <person name="Bloem J."/>
            <person name="Labutti K."/>
            <person name="Salamov A."/>
            <person name="Andreopoulos B."/>
            <person name="Baker S."/>
            <person name="Barry K."/>
            <person name="Bills G."/>
            <person name="Bluhm B."/>
            <person name="Cannon C."/>
            <person name="Castanera R."/>
            <person name="Culley D."/>
            <person name="Daum C."/>
            <person name="Ezra D."/>
            <person name="Gonzalez J."/>
            <person name="Henrissat B."/>
            <person name="Kuo A."/>
            <person name="Liang C."/>
            <person name="Lipzen A."/>
            <person name="Lutzoni F."/>
            <person name="Magnuson J."/>
            <person name="Mondo S."/>
            <person name="Nolan M."/>
            <person name="Ohm R."/>
            <person name="Pangilinan J."/>
            <person name="Park H.-J."/>
            <person name="Ramirez L."/>
            <person name="Alfaro M."/>
            <person name="Sun H."/>
            <person name="Tritt A."/>
            <person name="Yoshinaga Y."/>
            <person name="Zwiers L.-H."/>
            <person name="Turgeon B."/>
            <person name="Goodwin S."/>
            <person name="Spatafora J."/>
            <person name="Crous P."/>
            <person name="Grigoriev I."/>
        </authorList>
    </citation>
    <scope>NUCLEOTIDE SEQUENCE</scope>
    <source>
        <strain evidence="2">CBS 133067</strain>
    </source>
</reference>
<evidence type="ECO:0000313" key="2">
    <source>
        <dbReference type="EMBL" id="KAF2097428.1"/>
    </source>
</evidence>
<evidence type="ECO:0000313" key="3">
    <source>
        <dbReference type="Proteomes" id="UP000799772"/>
    </source>
</evidence>
<keyword evidence="3" id="KW-1185">Reference proteome</keyword>
<feature type="compositionally biased region" description="Polar residues" evidence="1">
    <location>
        <begin position="19"/>
        <end position="38"/>
    </location>
</feature>
<evidence type="ECO:0000256" key="1">
    <source>
        <dbReference type="SAM" id="MobiDB-lite"/>
    </source>
</evidence>
<protein>
    <submittedName>
        <fullName evidence="2">Uncharacterized protein</fullName>
    </submittedName>
</protein>
<sequence>MDNSAPSRAGHGQRDSGAHQEQTSNAPARHSVQQQQPDPQLGHRHQNPPQGARDSRLRADAPVFVPRSDITPRTTPRQTPGPTPGPILQNTPNRPRTHPLPAPVLPDGLGDIRGDEPFHRQLEAIALARQENGMPAPRVVPPATPPVQWDAAMGDELTLVDSREGDPWTVLSDDSSVDVPGAGDGGREDGR</sequence>
<accession>A0A9P4ICE5</accession>
<dbReference type="EMBL" id="ML978128">
    <property type="protein sequence ID" value="KAF2097428.1"/>
    <property type="molecule type" value="Genomic_DNA"/>
</dbReference>
<proteinExistence type="predicted"/>
<feature type="region of interest" description="Disordered" evidence="1">
    <location>
        <begin position="163"/>
        <end position="191"/>
    </location>
</feature>
<comment type="caution">
    <text evidence="2">The sequence shown here is derived from an EMBL/GenBank/DDBJ whole genome shotgun (WGS) entry which is preliminary data.</text>
</comment>
<feature type="region of interest" description="Disordered" evidence="1">
    <location>
        <begin position="1"/>
        <end position="115"/>
    </location>
</feature>